<reference evidence="2" key="1">
    <citation type="submission" date="2020-05" db="EMBL/GenBank/DDBJ databases">
        <authorList>
            <person name="Chiriac C."/>
            <person name="Salcher M."/>
            <person name="Ghai R."/>
            <person name="Kavagutti S V."/>
        </authorList>
    </citation>
    <scope>NUCLEOTIDE SEQUENCE</scope>
</reference>
<protein>
    <submittedName>
        <fullName evidence="2">Unannotated protein</fullName>
    </submittedName>
</protein>
<keyword evidence="1" id="KW-0812">Transmembrane</keyword>
<proteinExistence type="predicted"/>
<keyword evidence="1" id="KW-0472">Membrane</keyword>
<sequence length="110" mass="11235">MYSAVAFPSNMRAAPAKNRIWSTIGGISSLMVSAIGLPVFCTSAATISSARASIASAMRYNASDRSDGVVCPHDLNACDAAFIAASTSAAPLRDASPYCCPVDGSIMALV</sequence>
<gene>
    <name evidence="2" type="ORF">UFOPK4293_00447</name>
</gene>
<evidence type="ECO:0000256" key="1">
    <source>
        <dbReference type="SAM" id="Phobius"/>
    </source>
</evidence>
<dbReference type="AlphaFoldDB" id="A0A6J7SZA7"/>
<accession>A0A6J7SZA7</accession>
<name>A0A6J7SZA7_9ZZZZ</name>
<organism evidence="2">
    <name type="scientific">freshwater metagenome</name>
    <dbReference type="NCBI Taxonomy" id="449393"/>
    <lineage>
        <taxon>unclassified sequences</taxon>
        <taxon>metagenomes</taxon>
        <taxon>ecological metagenomes</taxon>
    </lineage>
</organism>
<dbReference type="EMBL" id="CAFBQH010000019">
    <property type="protein sequence ID" value="CAB5046804.1"/>
    <property type="molecule type" value="Genomic_DNA"/>
</dbReference>
<evidence type="ECO:0000313" key="2">
    <source>
        <dbReference type="EMBL" id="CAB5046804.1"/>
    </source>
</evidence>
<feature type="transmembrane region" description="Helical" evidence="1">
    <location>
        <begin position="20"/>
        <end position="41"/>
    </location>
</feature>
<keyword evidence="1" id="KW-1133">Transmembrane helix</keyword>